<accession>A0ABT5TB34</accession>
<reference evidence="2" key="1">
    <citation type="submission" date="2023-02" db="EMBL/GenBank/DDBJ databases">
        <title>Description of Roseinatronobacter alkalisoli sp. nov., an alkaliphilic bacerium isolated from soda soil.</title>
        <authorList>
            <person name="Wei W."/>
        </authorList>
    </citation>
    <scope>NUCLEOTIDE SEQUENCE</scope>
    <source>
        <strain evidence="2">HJB301</strain>
    </source>
</reference>
<evidence type="ECO:0000313" key="2">
    <source>
        <dbReference type="EMBL" id="MDD7971915.1"/>
    </source>
</evidence>
<dbReference type="Pfam" id="PF13302">
    <property type="entry name" value="Acetyltransf_3"/>
    <property type="match status" value="1"/>
</dbReference>
<dbReference type="InterPro" id="IPR000182">
    <property type="entry name" value="GNAT_dom"/>
</dbReference>
<dbReference type="PROSITE" id="PS51186">
    <property type="entry name" value="GNAT"/>
    <property type="match status" value="1"/>
</dbReference>
<organism evidence="2 3">
    <name type="scientific">Roseinatronobacter alkalisoli</name>
    <dbReference type="NCBI Taxonomy" id="3028235"/>
    <lineage>
        <taxon>Bacteria</taxon>
        <taxon>Pseudomonadati</taxon>
        <taxon>Pseudomonadota</taxon>
        <taxon>Alphaproteobacteria</taxon>
        <taxon>Rhodobacterales</taxon>
        <taxon>Paracoccaceae</taxon>
        <taxon>Roseinatronobacter</taxon>
    </lineage>
</organism>
<comment type="caution">
    <text evidence="2">The sequence shown here is derived from an EMBL/GenBank/DDBJ whole genome shotgun (WGS) entry which is preliminary data.</text>
</comment>
<dbReference type="PANTHER" id="PTHR43328">
    <property type="entry name" value="ACETYLTRANSFERASE-RELATED"/>
    <property type="match status" value="1"/>
</dbReference>
<keyword evidence="3" id="KW-1185">Reference proteome</keyword>
<dbReference type="InterPro" id="IPR016181">
    <property type="entry name" value="Acyl_CoA_acyltransferase"/>
</dbReference>
<evidence type="ECO:0000259" key="1">
    <source>
        <dbReference type="PROSITE" id="PS51186"/>
    </source>
</evidence>
<dbReference type="Proteomes" id="UP001431784">
    <property type="component" value="Unassembled WGS sequence"/>
</dbReference>
<dbReference type="SUPFAM" id="SSF55729">
    <property type="entry name" value="Acyl-CoA N-acyltransferases (Nat)"/>
    <property type="match status" value="1"/>
</dbReference>
<dbReference type="Gene3D" id="3.40.630.30">
    <property type="match status" value="1"/>
</dbReference>
<proteinExistence type="predicted"/>
<sequence length="212" mass="24024">MSAAYPIDEPRPGRDVPDLLRGKRIETTRLPAPPEYLVGGFQFLSWHKDDAPLYQQMLDDPDLWTYMHEDYPAPMTLELAQDLIALSGQASHHKVRAVYWQDQLVGQARLQWATGATPPASGEISYWLARKHWGKGLAAPMVGVFAHRCFTKFPGLQQIEARIHRDNSASLRLVEKLGFLRAPQAPETPDWGRFILRRGTGLDWSALAFPRL</sequence>
<evidence type="ECO:0000313" key="3">
    <source>
        <dbReference type="Proteomes" id="UP001431784"/>
    </source>
</evidence>
<dbReference type="PANTHER" id="PTHR43328:SF1">
    <property type="entry name" value="N-ACETYLTRANSFERASE DOMAIN-CONTAINING PROTEIN"/>
    <property type="match status" value="1"/>
</dbReference>
<protein>
    <submittedName>
        <fullName evidence="2">GNAT family N-acetyltransferase</fullName>
    </submittedName>
</protein>
<dbReference type="EMBL" id="JAQZSM010000010">
    <property type="protein sequence ID" value="MDD7971915.1"/>
    <property type="molecule type" value="Genomic_DNA"/>
</dbReference>
<name>A0ABT5TB34_9RHOB</name>
<feature type="domain" description="N-acetyltransferase" evidence="1">
    <location>
        <begin position="52"/>
        <end position="201"/>
    </location>
</feature>
<gene>
    <name evidence="2" type="ORF">PUT78_12455</name>
</gene>